<feature type="compositionally biased region" description="Basic residues" evidence="1">
    <location>
        <begin position="135"/>
        <end position="147"/>
    </location>
</feature>
<evidence type="ECO:0000313" key="4">
    <source>
        <dbReference type="Proteomes" id="UP000188145"/>
    </source>
</evidence>
<evidence type="ECO:0008006" key="5">
    <source>
        <dbReference type="Google" id="ProtNLM"/>
    </source>
</evidence>
<evidence type="ECO:0000256" key="1">
    <source>
        <dbReference type="SAM" id="MobiDB-lite"/>
    </source>
</evidence>
<organism evidence="3 4">
    <name type="scientific">Tessaracoccus aquimaris</name>
    <dbReference type="NCBI Taxonomy" id="1332264"/>
    <lineage>
        <taxon>Bacteria</taxon>
        <taxon>Bacillati</taxon>
        <taxon>Actinomycetota</taxon>
        <taxon>Actinomycetes</taxon>
        <taxon>Propionibacteriales</taxon>
        <taxon>Propionibacteriaceae</taxon>
        <taxon>Tessaracoccus</taxon>
    </lineage>
</organism>
<accession>A0A1Q2CN62</accession>
<dbReference type="EMBL" id="CP019606">
    <property type="protein sequence ID" value="AQP47551.1"/>
    <property type="molecule type" value="Genomic_DNA"/>
</dbReference>
<name>A0A1Q2CN62_9ACTN</name>
<keyword evidence="4" id="KW-1185">Reference proteome</keyword>
<dbReference type="KEGG" id="tes:BW730_08670"/>
<protein>
    <recommendedName>
        <fullName evidence="5">Amidohydrolase 3 domain-containing protein</fullName>
    </recommendedName>
</protein>
<dbReference type="STRING" id="1332264.BW730_08670"/>
<feature type="compositionally biased region" description="Basic residues" evidence="1">
    <location>
        <begin position="114"/>
        <end position="128"/>
    </location>
</feature>
<evidence type="ECO:0000256" key="2">
    <source>
        <dbReference type="SAM" id="SignalP"/>
    </source>
</evidence>
<evidence type="ECO:0000313" key="3">
    <source>
        <dbReference type="EMBL" id="AQP47551.1"/>
    </source>
</evidence>
<proteinExistence type="predicted"/>
<feature type="region of interest" description="Disordered" evidence="1">
    <location>
        <begin position="109"/>
        <end position="128"/>
    </location>
</feature>
<keyword evidence="2" id="KW-0732">Signal</keyword>
<feature type="region of interest" description="Disordered" evidence="1">
    <location>
        <begin position="133"/>
        <end position="153"/>
    </location>
</feature>
<dbReference type="Proteomes" id="UP000188145">
    <property type="component" value="Chromosome"/>
</dbReference>
<feature type="signal peptide" evidence="2">
    <location>
        <begin position="1"/>
        <end position="23"/>
    </location>
</feature>
<gene>
    <name evidence="3" type="ORF">BW730_08670</name>
</gene>
<dbReference type="AlphaFoldDB" id="A0A1Q2CN62"/>
<feature type="chain" id="PRO_5012071823" description="Amidohydrolase 3 domain-containing protein" evidence="2">
    <location>
        <begin position="24"/>
        <end position="153"/>
    </location>
</feature>
<feature type="region of interest" description="Disordered" evidence="1">
    <location>
        <begin position="30"/>
        <end position="58"/>
    </location>
</feature>
<reference evidence="4" key="1">
    <citation type="submission" date="2017-02" db="EMBL/GenBank/DDBJ databases">
        <title>Tessaracoccus aquaemaris sp. nov., isolated from the intestine of a Korean rockfish, Sebastes schlegelii, in a marine aquaculture pond.</title>
        <authorList>
            <person name="Tak E.J."/>
            <person name="Bae J.-W."/>
        </authorList>
    </citation>
    <scope>NUCLEOTIDE SEQUENCE [LARGE SCALE GENOMIC DNA]</scope>
    <source>
        <strain evidence="4">NSG39</strain>
    </source>
</reference>
<sequence length="153" mass="16015">MSRRAASLAARLALAVTAVAALAACSAAGTSEDPAATPLPTQTHAPAQKPADPASAMFTESLGDGTVVLRHAGQPVTDTALLEGSLMVVDGCLVVRAGDVDAVPAFPRMSTSRRSSRRGRGLPGRRLRPAGARVGLRRQRRVRRRRCQLSLRG</sequence>
<dbReference type="PROSITE" id="PS51257">
    <property type="entry name" value="PROKAR_LIPOPROTEIN"/>
    <property type="match status" value="1"/>
</dbReference>